<reference evidence="2" key="1">
    <citation type="submission" date="2019-12" db="EMBL/GenBank/DDBJ databases">
        <title>An insight into the sialome of adult female Ixodes ricinus ticks feeding for 6 days.</title>
        <authorList>
            <person name="Perner J."/>
            <person name="Ribeiro J.M.C."/>
        </authorList>
    </citation>
    <scope>NUCLEOTIDE SEQUENCE</scope>
    <source>
        <strain evidence="2">Semi-engorged</strain>
        <tissue evidence="2">Salivary glands</tissue>
    </source>
</reference>
<dbReference type="AlphaFoldDB" id="A0A6B0UJ87"/>
<feature type="region of interest" description="Disordered" evidence="1">
    <location>
        <begin position="1"/>
        <end position="24"/>
    </location>
</feature>
<name>A0A6B0UJ87_IXORI</name>
<protein>
    <submittedName>
        <fullName evidence="2">Putative secreted protein</fullName>
    </submittedName>
</protein>
<accession>A0A6B0UJ87</accession>
<feature type="region of interest" description="Disordered" evidence="1">
    <location>
        <begin position="43"/>
        <end position="63"/>
    </location>
</feature>
<sequence length="110" mass="11826">MLRRWMASSASSLPWPSSSFPASPLSCTSLQWPLSSSSWCKSLKNRPSSASSSSSSCTPPNRKARLVCGTGAVDRPLRGPSRIPVCFTGAHFHLPGPPPRVSSCRMYMSV</sequence>
<evidence type="ECO:0000313" key="2">
    <source>
        <dbReference type="EMBL" id="MXU89722.1"/>
    </source>
</evidence>
<proteinExistence type="predicted"/>
<evidence type="ECO:0000256" key="1">
    <source>
        <dbReference type="SAM" id="MobiDB-lite"/>
    </source>
</evidence>
<organism evidence="2">
    <name type="scientific">Ixodes ricinus</name>
    <name type="common">Common tick</name>
    <name type="synonym">Acarus ricinus</name>
    <dbReference type="NCBI Taxonomy" id="34613"/>
    <lineage>
        <taxon>Eukaryota</taxon>
        <taxon>Metazoa</taxon>
        <taxon>Ecdysozoa</taxon>
        <taxon>Arthropoda</taxon>
        <taxon>Chelicerata</taxon>
        <taxon>Arachnida</taxon>
        <taxon>Acari</taxon>
        <taxon>Parasitiformes</taxon>
        <taxon>Ixodida</taxon>
        <taxon>Ixodoidea</taxon>
        <taxon>Ixodidae</taxon>
        <taxon>Ixodinae</taxon>
        <taxon>Ixodes</taxon>
    </lineage>
</organism>
<dbReference type="EMBL" id="GIFC01007639">
    <property type="protein sequence ID" value="MXU89722.1"/>
    <property type="molecule type" value="Transcribed_RNA"/>
</dbReference>
<feature type="compositionally biased region" description="Low complexity" evidence="1">
    <location>
        <begin position="7"/>
        <end position="24"/>
    </location>
</feature>